<keyword evidence="2" id="KW-0732">Signal</keyword>
<proteinExistence type="predicted"/>
<reference evidence="3 4" key="1">
    <citation type="submission" date="2024-02" db="EMBL/GenBank/DDBJ databases">
        <title>De novo assembly and annotation of 12 fungi associated with fruit tree decline syndrome in Ontario, Canada.</title>
        <authorList>
            <person name="Sulman M."/>
            <person name="Ellouze W."/>
            <person name="Ilyukhin E."/>
        </authorList>
    </citation>
    <scope>NUCLEOTIDE SEQUENCE [LARGE SCALE GENOMIC DNA]</scope>
    <source>
        <strain evidence="3 4">M11/M66-122</strain>
    </source>
</reference>
<comment type="caution">
    <text evidence="3">The sequence shown here is derived from an EMBL/GenBank/DDBJ whole genome shotgun (WGS) entry which is preliminary data.</text>
</comment>
<dbReference type="Proteomes" id="UP001320420">
    <property type="component" value="Unassembled WGS sequence"/>
</dbReference>
<evidence type="ECO:0000313" key="4">
    <source>
        <dbReference type="Proteomes" id="UP001320420"/>
    </source>
</evidence>
<evidence type="ECO:0000256" key="1">
    <source>
        <dbReference type="SAM" id="Phobius"/>
    </source>
</evidence>
<keyword evidence="1" id="KW-0812">Transmembrane</keyword>
<sequence>MAAFLSLAFTVFLLLANVALAAPTGYERGDLEASDLAWLEAVQAVDVLKRQVAGYKNDPADGSYLKPGEIAAIVVGAVCVLVLVGVLILCGRAGRWPRKGGRK</sequence>
<name>A0AAN9YSJ6_9PEZI</name>
<feature type="transmembrane region" description="Helical" evidence="1">
    <location>
        <begin position="70"/>
        <end position="90"/>
    </location>
</feature>
<dbReference type="EMBL" id="JAKJXP020000032">
    <property type="protein sequence ID" value="KAK7752987.1"/>
    <property type="molecule type" value="Genomic_DNA"/>
</dbReference>
<feature type="signal peptide" evidence="2">
    <location>
        <begin position="1"/>
        <end position="21"/>
    </location>
</feature>
<dbReference type="AlphaFoldDB" id="A0AAN9YSJ6"/>
<evidence type="ECO:0000313" key="3">
    <source>
        <dbReference type="EMBL" id="KAK7752987.1"/>
    </source>
</evidence>
<protein>
    <recommendedName>
        <fullName evidence="5">PDGLE domain-containing protein</fullName>
    </recommendedName>
</protein>
<evidence type="ECO:0000256" key="2">
    <source>
        <dbReference type="SAM" id="SignalP"/>
    </source>
</evidence>
<organism evidence="3 4">
    <name type="scientific">Diatrype stigma</name>
    <dbReference type="NCBI Taxonomy" id="117547"/>
    <lineage>
        <taxon>Eukaryota</taxon>
        <taxon>Fungi</taxon>
        <taxon>Dikarya</taxon>
        <taxon>Ascomycota</taxon>
        <taxon>Pezizomycotina</taxon>
        <taxon>Sordariomycetes</taxon>
        <taxon>Xylariomycetidae</taxon>
        <taxon>Xylariales</taxon>
        <taxon>Diatrypaceae</taxon>
        <taxon>Diatrype</taxon>
    </lineage>
</organism>
<evidence type="ECO:0008006" key="5">
    <source>
        <dbReference type="Google" id="ProtNLM"/>
    </source>
</evidence>
<keyword evidence="4" id="KW-1185">Reference proteome</keyword>
<feature type="chain" id="PRO_5042836240" description="PDGLE domain-containing protein" evidence="2">
    <location>
        <begin position="22"/>
        <end position="103"/>
    </location>
</feature>
<accession>A0AAN9YSJ6</accession>
<keyword evidence="1" id="KW-1133">Transmembrane helix</keyword>
<keyword evidence="1" id="KW-0472">Membrane</keyword>
<gene>
    <name evidence="3" type="ORF">SLS62_004936</name>
</gene>